<dbReference type="Proteomes" id="UP000580250">
    <property type="component" value="Unassembled WGS sequence"/>
</dbReference>
<dbReference type="EMBL" id="CAJEWN010000962">
    <property type="protein sequence ID" value="CAD2192643.1"/>
    <property type="molecule type" value="Genomic_DNA"/>
</dbReference>
<gene>
    <name evidence="1" type="ORF">MENT_LOCUS45543</name>
</gene>
<name>A0A6V7X0B2_MELEN</name>
<protein>
    <submittedName>
        <fullName evidence="1">Uncharacterized protein</fullName>
    </submittedName>
</protein>
<organism evidence="1 2">
    <name type="scientific">Meloidogyne enterolobii</name>
    <name type="common">Root-knot nematode worm</name>
    <name type="synonym">Meloidogyne mayaguensis</name>
    <dbReference type="NCBI Taxonomy" id="390850"/>
    <lineage>
        <taxon>Eukaryota</taxon>
        <taxon>Metazoa</taxon>
        <taxon>Ecdysozoa</taxon>
        <taxon>Nematoda</taxon>
        <taxon>Chromadorea</taxon>
        <taxon>Rhabditida</taxon>
        <taxon>Tylenchina</taxon>
        <taxon>Tylenchomorpha</taxon>
        <taxon>Tylenchoidea</taxon>
        <taxon>Meloidogynidae</taxon>
        <taxon>Meloidogyninae</taxon>
        <taxon>Meloidogyne</taxon>
    </lineage>
</organism>
<comment type="caution">
    <text evidence="1">The sequence shown here is derived from an EMBL/GenBank/DDBJ whole genome shotgun (WGS) entry which is preliminary data.</text>
</comment>
<proteinExistence type="predicted"/>
<dbReference type="AlphaFoldDB" id="A0A6V7X0B2"/>
<accession>A0A6V7X0B2</accession>
<evidence type="ECO:0000313" key="1">
    <source>
        <dbReference type="EMBL" id="CAD2192643.1"/>
    </source>
</evidence>
<reference evidence="1 2" key="1">
    <citation type="submission" date="2020-08" db="EMBL/GenBank/DDBJ databases">
        <authorList>
            <person name="Koutsovoulos G."/>
            <person name="Danchin GJ E."/>
        </authorList>
    </citation>
    <scope>NUCLEOTIDE SEQUENCE [LARGE SCALE GENOMIC DNA]</scope>
</reference>
<evidence type="ECO:0000313" key="2">
    <source>
        <dbReference type="Proteomes" id="UP000580250"/>
    </source>
</evidence>
<sequence length="85" mass="9445">MKLGGGGSTGNGGGDKIQNPKIFICSAKKIKLNHFVLLFLHQSFAVNPHKGAYIALFLYQKRKPVVDHPKKYLEVCQVLTFANLF</sequence>